<dbReference type="GO" id="GO:0009699">
    <property type="term" value="P:phenylpropanoid biosynthetic process"/>
    <property type="evidence" value="ECO:0007669"/>
    <property type="project" value="UniProtKB-ARBA"/>
</dbReference>
<comment type="subunit">
    <text evidence="2 4">Homodimer.</text>
</comment>
<feature type="chain" id="PRO_5044532384" description="Dirigent protein" evidence="4">
    <location>
        <begin position="27"/>
        <end position="189"/>
    </location>
</feature>
<keyword evidence="4" id="KW-0732">Signal</keyword>
<dbReference type="InterPro" id="IPR044859">
    <property type="entry name" value="Allene_oxi_cyc_Dirigent"/>
</dbReference>
<evidence type="ECO:0000256" key="4">
    <source>
        <dbReference type="RuleBase" id="RU363099"/>
    </source>
</evidence>
<sequence length="189" mass="21207">MANAPMFSLILPFLLSLLAISLPTNSQEVSTKLTKREMPRSEQLTHLHFYFHNVFRGDVTAVRVAQAVTTNTYRYSLGEVLIFDDRLTEGPNMSSKVVGRAQGLYAYADVSKVGFLQVFNYVFTEGGFNGSTLSVLGRNSPVSADREMPVVSGSGVFRFARGYVRMRTYLVDWERGFAVDEHDVFVFHS</sequence>
<dbReference type="Gene3D" id="2.40.480.10">
    <property type="entry name" value="Allene oxide cyclase-like"/>
    <property type="match status" value="1"/>
</dbReference>
<keyword evidence="6" id="KW-1185">Reference proteome</keyword>
<dbReference type="PANTHER" id="PTHR21495">
    <property type="entry name" value="NUCLEOPORIN-RELATED"/>
    <property type="match status" value="1"/>
</dbReference>
<organism evidence="5 6">
    <name type="scientific">Salvia divinorum</name>
    <name type="common">Maria pastora</name>
    <name type="synonym">Diviner's sage</name>
    <dbReference type="NCBI Taxonomy" id="28513"/>
    <lineage>
        <taxon>Eukaryota</taxon>
        <taxon>Viridiplantae</taxon>
        <taxon>Streptophyta</taxon>
        <taxon>Embryophyta</taxon>
        <taxon>Tracheophyta</taxon>
        <taxon>Spermatophyta</taxon>
        <taxon>Magnoliopsida</taxon>
        <taxon>eudicotyledons</taxon>
        <taxon>Gunneridae</taxon>
        <taxon>Pentapetalae</taxon>
        <taxon>asterids</taxon>
        <taxon>lamiids</taxon>
        <taxon>Lamiales</taxon>
        <taxon>Lamiaceae</taxon>
        <taxon>Nepetoideae</taxon>
        <taxon>Mentheae</taxon>
        <taxon>Salviinae</taxon>
        <taxon>Salvia</taxon>
        <taxon>Salvia subgen. Calosphace</taxon>
    </lineage>
</organism>
<protein>
    <recommendedName>
        <fullName evidence="4">Dirigent protein</fullName>
    </recommendedName>
</protein>
<dbReference type="GO" id="GO:0048046">
    <property type="term" value="C:apoplast"/>
    <property type="evidence" value="ECO:0007669"/>
    <property type="project" value="UniProtKB-SubCell"/>
</dbReference>
<reference evidence="5 6" key="1">
    <citation type="submission" date="2024-06" db="EMBL/GenBank/DDBJ databases">
        <title>A chromosome level genome sequence of Diviner's sage (Salvia divinorum).</title>
        <authorList>
            <person name="Ford S.A."/>
            <person name="Ro D.-K."/>
            <person name="Ness R.W."/>
            <person name="Phillips M.A."/>
        </authorList>
    </citation>
    <scope>NUCLEOTIDE SEQUENCE [LARGE SCALE GENOMIC DNA]</scope>
    <source>
        <strain evidence="5">SAF-2024a</strain>
        <tissue evidence="5">Leaf</tissue>
    </source>
</reference>
<comment type="caution">
    <text evidence="5">The sequence shown here is derived from an EMBL/GenBank/DDBJ whole genome shotgun (WGS) entry which is preliminary data.</text>
</comment>
<name>A0ABD1HDP1_SALDI</name>
<keyword evidence="3 4" id="KW-0964">Secreted</keyword>
<dbReference type="Pfam" id="PF03018">
    <property type="entry name" value="Dirigent"/>
    <property type="match status" value="1"/>
</dbReference>
<evidence type="ECO:0000256" key="3">
    <source>
        <dbReference type="ARBA" id="ARBA00022525"/>
    </source>
</evidence>
<evidence type="ECO:0000256" key="1">
    <source>
        <dbReference type="ARBA" id="ARBA00010746"/>
    </source>
</evidence>
<evidence type="ECO:0000313" key="5">
    <source>
        <dbReference type="EMBL" id="KAL1554571.1"/>
    </source>
</evidence>
<comment type="subcellular location">
    <subcellularLocation>
        <location evidence="4">Secreted</location>
        <location evidence="4">Extracellular space</location>
        <location evidence="4">Apoplast</location>
    </subcellularLocation>
</comment>
<dbReference type="Proteomes" id="UP001567538">
    <property type="component" value="Unassembled WGS sequence"/>
</dbReference>
<gene>
    <name evidence="5" type="ORF">AAHA92_15116</name>
</gene>
<dbReference type="EMBL" id="JBEAFC010000006">
    <property type="protein sequence ID" value="KAL1554571.1"/>
    <property type="molecule type" value="Genomic_DNA"/>
</dbReference>
<evidence type="ECO:0000256" key="2">
    <source>
        <dbReference type="ARBA" id="ARBA00011738"/>
    </source>
</evidence>
<keyword evidence="4" id="KW-0052">Apoplast</keyword>
<proteinExistence type="inferred from homology"/>
<accession>A0ABD1HDP1</accession>
<evidence type="ECO:0000313" key="6">
    <source>
        <dbReference type="Proteomes" id="UP001567538"/>
    </source>
</evidence>
<comment type="similarity">
    <text evidence="1 4">Belongs to the plant dirigent protein family.</text>
</comment>
<dbReference type="InterPro" id="IPR004265">
    <property type="entry name" value="Dirigent"/>
</dbReference>
<comment type="function">
    <text evidence="4">Dirigent proteins impart stereoselectivity on the phenoxy radical-coupling reaction, yielding optically active lignans from two molecules of coniferyl alcohol in the biosynthesis of lignans, flavonolignans, and alkaloids and thus plays a central role in plant secondary metabolism.</text>
</comment>
<dbReference type="AlphaFoldDB" id="A0ABD1HDP1"/>
<feature type="signal peptide" evidence="4">
    <location>
        <begin position="1"/>
        <end position="26"/>
    </location>
</feature>